<proteinExistence type="predicted"/>
<reference evidence="2 3" key="1">
    <citation type="journal article" date="2018" name="Mol. Biol. Evol.">
        <title>Analysis of the draft genome of the red seaweed Gracilariopsis chorda provides insights into genome size evolution in Rhodophyta.</title>
        <authorList>
            <person name="Lee J."/>
            <person name="Yang E.C."/>
            <person name="Graf L."/>
            <person name="Yang J.H."/>
            <person name="Qiu H."/>
            <person name="Zel Zion U."/>
            <person name="Chan C.X."/>
            <person name="Stephens T.G."/>
            <person name="Weber A.P.M."/>
            <person name="Boo G.H."/>
            <person name="Boo S.M."/>
            <person name="Kim K.M."/>
            <person name="Shin Y."/>
            <person name="Jung M."/>
            <person name="Lee S.J."/>
            <person name="Yim H.S."/>
            <person name="Lee J.H."/>
            <person name="Bhattacharya D."/>
            <person name="Yoon H.S."/>
        </authorList>
    </citation>
    <scope>NUCLEOTIDE SEQUENCE [LARGE SCALE GENOMIC DNA]</scope>
    <source>
        <strain evidence="2 3">SKKU-2015</strain>
        <tissue evidence="2">Whole body</tissue>
    </source>
</reference>
<accession>A0A2V3IZD5</accession>
<dbReference type="AlphaFoldDB" id="A0A2V3IZD5"/>
<name>A0A2V3IZD5_9FLOR</name>
<evidence type="ECO:0000313" key="2">
    <source>
        <dbReference type="EMBL" id="PXF47504.1"/>
    </source>
</evidence>
<protein>
    <submittedName>
        <fullName evidence="2">Uncharacterized protein</fullName>
    </submittedName>
</protein>
<evidence type="ECO:0000256" key="1">
    <source>
        <dbReference type="SAM" id="MobiDB-lite"/>
    </source>
</evidence>
<feature type="compositionally biased region" description="Basic and acidic residues" evidence="1">
    <location>
        <begin position="254"/>
        <end position="265"/>
    </location>
</feature>
<organism evidence="2 3">
    <name type="scientific">Gracilariopsis chorda</name>
    <dbReference type="NCBI Taxonomy" id="448386"/>
    <lineage>
        <taxon>Eukaryota</taxon>
        <taxon>Rhodophyta</taxon>
        <taxon>Florideophyceae</taxon>
        <taxon>Rhodymeniophycidae</taxon>
        <taxon>Gracilariales</taxon>
        <taxon>Gracilariaceae</taxon>
        <taxon>Gracilariopsis</taxon>
    </lineage>
</organism>
<dbReference type="EMBL" id="NBIV01000023">
    <property type="protein sequence ID" value="PXF47504.1"/>
    <property type="molecule type" value="Genomic_DNA"/>
</dbReference>
<keyword evidence="3" id="KW-1185">Reference proteome</keyword>
<dbReference type="Proteomes" id="UP000247409">
    <property type="component" value="Unassembled WGS sequence"/>
</dbReference>
<sequence>MAIDSQGNLIMGGPLHLDRNPSEFSFVKRHRNRWTFDIKYKHVPGLYPRLFSVLSGIKISKHPEAKAVTESGVVASRYQTDDEDATILILEETLSSPYSDKASCLRSIIVIIDKNKRVSMPVIHLEYEDGILHRVNMSERSAIDYCENWMSDSFRRRDPYNTIASVALSLGVYLSDVQQECLKKLTNLQAGNLEQTHKHDVGNITIGDLIAAGMAKWGSSRLYNDIAKCCFVYENGQFRVVEESTKPKNKHKLEKKDVDRVPRGI</sequence>
<evidence type="ECO:0000313" key="3">
    <source>
        <dbReference type="Proteomes" id="UP000247409"/>
    </source>
</evidence>
<comment type="caution">
    <text evidence="2">The sequence shown here is derived from an EMBL/GenBank/DDBJ whole genome shotgun (WGS) entry which is preliminary data.</text>
</comment>
<feature type="region of interest" description="Disordered" evidence="1">
    <location>
        <begin position="244"/>
        <end position="265"/>
    </location>
</feature>
<gene>
    <name evidence="2" type="ORF">BWQ96_02648</name>
</gene>